<dbReference type="SUPFAM" id="SSF47473">
    <property type="entry name" value="EF-hand"/>
    <property type="match status" value="1"/>
</dbReference>
<dbReference type="Pfam" id="PF13516">
    <property type="entry name" value="LRR_6"/>
    <property type="match status" value="5"/>
</dbReference>
<name>A0A812D591_ACAPH</name>
<dbReference type="SUPFAM" id="SSF52047">
    <property type="entry name" value="RNI-like"/>
    <property type="match status" value="1"/>
</dbReference>
<dbReference type="Gene3D" id="3.80.10.10">
    <property type="entry name" value="Ribonuclease Inhibitor"/>
    <property type="match status" value="2"/>
</dbReference>
<dbReference type="SMART" id="SM00368">
    <property type="entry name" value="LRR_RI"/>
    <property type="match status" value="5"/>
</dbReference>
<dbReference type="OrthoDB" id="120976at2759"/>
<dbReference type="Proteomes" id="UP000597762">
    <property type="component" value="Unassembled WGS sequence"/>
</dbReference>
<dbReference type="PANTHER" id="PTHR24114">
    <property type="entry name" value="LEUCINE RICH REPEAT FAMILY PROTEIN"/>
    <property type="match status" value="1"/>
</dbReference>
<dbReference type="InterPro" id="IPR052394">
    <property type="entry name" value="LRR-containing"/>
</dbReference>
<evidence type="ECO:0000313" key="1">
    <source>
        <dbReference type="EMBL" id="CAE1287044.1"/>
    </source>
</evidence>
<evidence type="ECO:0000313" key="2">
    <source>
        <dbReference type="Proteomes" id="UP000597762"/>
    </source>
</evidence>
<proteinExistence type="predicted"/>
<reference evidence="1" key="1">
    <citation type="submission" date="2021-01" db="EMBL/GenBank/DDBJ databases">
        <authorList>
            <person name="Li R."/>
            <person name="Bekaert M."/>
        </authorList>
    </citation>
    <scope>NUCLEOTIDE SEQUENCE</scope>
    <source>
        <strain evidence="1">Farmed</strain>
    </source>
</reference>
<dbReference type="EMBL" id="CAHIKZ030002445">
    <property type="protein sequence ID" value="CAE1287044.1"/>
    <property type="molecule type" value="Genomic_DNA"/>
</dbReference>
<keyword evidence="2" id="KW-1185">Reference proteome</keyword>
<dbReference type="PANTHER" id="PTHR24114:SF2">
    <property type="entry name" value="F-BOX DOMAIN-CONTAINING PROTEIN-RELATED"/>
    <property type="match status" value="1"/>
</dbReference>
<dbReference type="InterPro" id="IPR011992">
    <property type="entry name" value="EF-hand-dom_pair"/>
</dbReference>
<accession>A0A812D591</accession>
<sequence length="415" mass="47817">MSPLLQLVFEKEKKEIKQVSKPVDILDYLLDSKNFDIDLLQSFHEKKVYSPQADPSGEKFYRQLCERAKLPPVGYICEHLKDRNFVMQQHYLSKEKLMLLIEALKQNTTIEILDLSDNNICSENIVSLFVFLAAQNLSHNNIQMEGVSAVSILLDVTPTLTSLFLARNSLENEDITPLVLTLKSNFFLTTLDLSYNKISSEGGHYLGSCLAMNETLHILDLHWCQINGKGAMELAKGLRQNPSLKVLDISWNGFAEDSCWSLALSLMGVRVSERIFQQMFEMQHLPTKTVLQNDASDMHSHLDKLCYIYLSRLERFVLEHKVALRSLFEKTDKDNQEYLGKEHMRFCLEKTGFYLTLRHMAVLLGKLRKNNLNLIAYKPLFDGSISKMVKAEELKRKYNATPTRPYFMFPKSAWS</sequence>
<comment type="caution">
    <text evidence="1">The sequence shown here is derived from an EMBL/GenBank/DDBJ whole genome shotgun (WGS) entry which is preliminary data.</text>
</comment>
<dbReference type="InterPro" id="IPR001611">
    <property type="entry name" value="Leu-rich_rpt"/>
</dbReference>
<organism evidence="1 2">
    <name type="scientific">Acanthosepion pharaonis</name>
    <name type="common">Pharaoh cuttlefish</name>
    <name type="synonym">Sepia pharaonis</name>
    <dbReference type="NCBI Taxonomy" id="158019"/>
    <lineage>
        <taxon>Eukaryota</taxon>
        <taxon>Metazoa</taxon>
        <taxon>Spiralia</taxon>
        <taxon>Lophotrochozoa</taxon>
        <taxon>Mollusca</taxon>
        <taxon>Cephalopoda</taxon>
        <taxon>Coleoidea</taxon>
        <taxon>Decapodiformes</taxon>
        <taxon>Sepiida</taxon>
        <taxon>Sepiina</taxon>
        <taxon>Sepiidae</taxon>
        <taxon>Acanthosepion</taxon>
    </lineage>
</organism>
<protein>
    <submittedName>
        <fullName evidence="1">Uncharacterized protein</fullName>
    </submittedName>
</protein>
<dbReference type="AlphaFoldDB" id="A0A812D591"/>
<dbReference type="InterPro" id="IPR032675">
    <property type="entry name" value="LRR_dom_sf"/>
</dbReference>
<gene>
    <name evidence="1" type="ORF">SPHA_46331</name>
</gene>